<dbReference type="AlphaFoldDB" id="A0AAN9FCR0"/>
<evidence type="ECO:0000313" key="3">
    <source>
        <dbReference type="Proteomes" id="UP001359559"/>
    </source>
</evidence>
<sequence length="368" mass="41062">MGDWSELPKELLHLIAQRLESPLYLLRFRSVCSSWRASSSPSPINNNHFPIPTHHSISHTNTTFSLSHSTLLLITPPNNPPWLIKTSHHTLYHPLSRSPLKPHPFLLDLYHLPALDLAHEFLLADTSPPDSLYMEKLVFLPLPLHHHPERRRFVFLTIHVSGKLAFFTSGDSSWTIIPDMPTPFDDVCAFKGNLYAVDHTGRTVAVGLDSGLGSVAEPVFGGDKKFLVECEGELLLVDKYLSSHYFPNAGLVLGDGEDDDEVDEFGGERTVWFDVYRLDQEGKRWVTVNGLGESVLFLGDGSAFSASARDLRVGKGNCIVFRDDALDANCIAWGIGVFSLDDGRISPLSDCPRFSKLFWPPPDWVGLH</sequence>
<dbReference type="Gene3D" id="1.20.1280.50">
    <property type="match status" value="1"/>
</dbReference>
<evidence type="ECO:0000313" key="2">
    <source>
        <dbReference type="EMBL" id="KAK7271575.1"/>
    </source>
</evidence>
<dbReference type="InterPro" id="IPR036047">
    <property type="entry name" value="F-box-like_dom_sf"/>
</dbReference>
<dbReference type="Proteomes" id="UP001359559">
    <property type="component" value="Unassembled WGS sequence"/>
</dbReference>
<organism evidence="2 3">
    <name type="scientific">Clitoria ternatea</name>
    <name type="common">Butterfly pea</name>
    <dbReference type="NCBI Taxonomy" id="43366"/>
    <lineage>
        <taxon>Eukaryota</taxon>
        <taxon>Viridiplantae</taxon>
        <taxon>Streptophyta</taxon>
        <taxon>Embryophyta</taxon>
        <taxon>Tracheophyta</taxon>
        <taxon>Spermatophyta</taxon>
        <taxon>Magnoliopsida</taxon>
        <taxon>eudicotyledons</taxon>
        <taxon>Gunneridae</taxon>
        <taxon>Pentapetalae</taxon>
        <taxon>rosids</taxon>
        <taxon>fabids</taxon>
        <taxon>Fabales</taxon>
        <taxon>Fabaceae</taxon>
        <taxon>Papilionoideae</taxon>
        <taxon>50 kb inversion clade</taxon>
        <taxon>NPAAA clade</taxon>
        <taxon>indigoferoid/millettioid clade</taxon>
        <taxon>Phaseoleae</taxon>
        <taxon>Clitoria</taxon>
    </lineage>
</organism>
<evidence type="ECO:0000259" key="1">
    <source>
        <dbReference type="SMART" id="SM00256"/>
    </source>
</evidence>
<dbReference type="Pfam" id="PF03478">
    <property type="entry name" value="Beta-prop_KIB1-4"/>
    <property type="match status" value="1"/>
</dbReference>
<keyword evidence="3" id="KW-1185">Reference proteome</keyword>
<reference evidence="2 3" key="1">
    <citation type="submission" date="2024-01" db="EMBL/GenBank/DDBJ databases">
        <title>The genomes of 5 underutilized Papilionoideae crops provide insights into root nodulation and disease resistance.</title>
        <authorList>
            <person name="Yuan L."/>
        </authorList>
    </citation>
    <scope>NUCLEOTIDE SEQUENCE [LARGE SCALE GENOMIC DNA]</scope>
    <source>
        <strain evidence="2">LY-2023</strain>
        <tissue evidence="2">Leaf</tissue>
    </source>
</reference>
<accession>A0AAN9FCR0</accession>
<dbReference type="Pfam" id="PF00646">
    <property type="entry name" value="F-box"/>
    <property type="match status" value="1"/>
</dbReference>
<dbReference type="InterPro" id="IPR001810">
    <property type="entry name" value="F-box_dom"/>
</dbReference>
<feature type="domain" description="F-box" evidence="1">
    <location>
        <begin position="7"/>
        <end position="48"/>
    </location>
</feature>
<proteinExistence type="predicted"/>
<dbReference type="PANTHER" id="PTHR47123">
    <property type="entry name" value="F-BOX PROTEIN SKIP23"/>
    <property type="match status" value="1"/>
</dbReference>
<dbReference type="PANTHER" id="PTHR47123:SF15">
    <property type="entry name" value="F-BOX PROTEIN SKIP23"/>
    <property type="match status" value="1"/>
</dbReference>
<protein>
    <recommendedName>
        <fullName evidence="1">F-box domain-containing protein</fullName>
    </recommendedName>
</protein>
<dbReference type="InterPro" id="IPR051304">
    <property type="entry name" value="SCF_F-box_domain"/>
</dbReference>
<comment type="caution">
    <text evidence="2">The sequence shown here is derived from an EMBL/GenBank/DDBJ whole genome shotgun (WGS) entry which is preliminary data.</text>
</comment>
<dbReference type="EMBL" id="JAYKXN010000007">
    <property type="protein sequence ID" value="KAK7271575.1"/>
    <property type="molecule type" value="Genomic_DNA"/>
</dbReference>
<dbReference type="InterPro" id="IPR005174">
    <property type="entry name" value="KIB1-4_b-propeller"/>
</dbReference>
<dbReference type="SUPFAM" id="SSF81383">
    <property type="entry name" value="F-box domain"/>
    <property type="match status" value="1"/>
</dbReference>
<gene>
    <name evidence="2" type="ORF">RJT34_27597</name>
</gene>
<dbReference type="SMART" id="SM00256">
    <property type="entry name" value="FBOX"/>
    <property type="match status" value="1"/>
</dbReference>
<name>A0AAN9FCR0_CLITE</name>